<dbReference type="InterPro" id="IPR001680">
    <property type="entry name" value="WD40_rpt"/>
</dbReference>
<name>A0A9W8HX61_9FUNG</name>
<comment type="caution">
    <text evidence="2">The sequence shown here is derived from an EMBL/GenBank/DDBJ whole genome shotgun (WGS) entry which is preliminary data.</text>
</comment>
<reference evidence="2" key="1">
    <citation type="submission" date="2022-07" db="EMBL/GenBank/DDBJ databases">
        <title>Phylogenomic reconstructions and comparative analyses of Kickxellomycotina fungi.</title>
        <authorList>
            <person name="Reynolds N.K."/>
            <person name="Stajich J.E."/>
            <person name="Barry K."/>
            <person name="Grigoriev I.V."/>
            <person name="Crous P."/>
            <person name="Smith M.E."/>
        </authorList>
    </citation>
    <scope>NUCLEOTIDE SEQUENCE</scope>
    <source>
        <strain evidence="2">NRRL 1565</strain>
    </source>
</reference>
<dbReference type="SUPFAM" id="SSF50978">
    <property type="entry name" value="WD40 repeat-like"/>
    <property type="match status" value="1"/>
</dbReference>
<dbReference type="SMART" id="SM00320">
    <property type="entry name" value="WD40"/>
    <property type="match status" value="6"/>
</dbReference>
<feature type="repeat" description="WD" evidence="1">
    <location>
        <begin position="149"/>
        <end position="190"/>
    </location>
</feature>
<dbReference type="PANTHER" id="PTHR14604">
    <property type="entry name" value="WD40 REPEAT PF20"/>
    <property type="match status" value="1"/>
</dbReference>
<dbReference type="InterPro" id="IPR050995">
    <property type="entry name" value="WD-F-box_domain-protein"/>
</dbReference>
<proteinExistence type="predicted"/>
<dbReference type="EMBL" id="JANBUO010001655">
    <property type="protein sequence ID" value="KAJ2797342.1"/>
    <property type="molecule type" value="Genomic_DNA"/>
</dbReference>
<protein>
    <recommendedName>
        <fullName evidence="4">WD40 repeat-like protein</fullName>
    </recommendedName>
</protein>
<dbReference type="Proteomes" id="UP001140094">
    <property type="component" value="Unassembled WGS sequence"/>
</dbReference>
<dbReference type="PANTHER" id="PTHR14604:SF3">
    <property type="entry name" value="SPERM-ASSOCIATED ANTIGEN 16 PROTEIN"/>
    <property type="match status" value="1"/>
</dbReference>
<accession>A0A9W8HX61</accession>
<dbReference type="InterPro" id="IPR015943">
    <property type="entry name" value="WD40/YVTN_repeat-like_dom_sf"/>
</dbReference>
<evidence type="ECO:0008006" key="4">
    <source>
        <dbReference type="Google" id="ProtNLM"/>
    </source>
</evidence>
<evidence type="ECO:0000313" key="3">
    <source>
        <dbReference type="Proteomes" id="UP001140094"/>
    </source>
</evidence>
<keyword evidence="1" id="KW-0853">WD repeat</keyword>
<dbReference type="AlphaFoldDB" id="A0A9W8HX61"/>
<sequence length="422" mass="44737">MVQTFGYISVQPDWPIDVKNALRGVEGTHKFWVSAYMPAHESIHANIRASAAPAPDASASLVSLDVDAEGDISAEYLGPRQLRLSSSTLGIPPALHTSARKTTACPQIARGTGVRGFDISPYGGLLVACGDDGVMDVYETEAGTHRVQLQGHLGDVTCCQFFPSGQVVLSGASDMRLKIWSASDGTNPVTLVGHTAPITDLAIVGTGKNVLSAAKDGTVRLWYCGDSLLLHTFTLSESAINRIHLVDKGSQEESELPANEFETGGKLVAAACEDGRVVLLDLRLKKSIAEFGSAGGLPMRAVAYDLERGLLIAGQSDGSVLIWTDANPEAPPIHSFKRGQSSVSVIRLVRRPSASSLICVGTEDGQLYLVSLDITVGAEIVEDLVAFDVDPISQIRAIPTDGPNATRQSIWAAGQDSRVCMF</sequence>
<dbReference type="PROSITE" id="PS50294">
    <property type="entry name" value="WD_REPEATS_REGION"/>
    <property type="match status" value="2"/>
</dbReference>
<dbReference type="OrthoDB" id="10257301at2759"/>
<dbReference type="PROSITE" id="PS50082">
    <property type="entry name" value="WD_REPEATS_2"/>
    <property type="match status" value="2"/>
</dbReference>
<organism evidence="2 3">
    <name type="scientific">Coemansia guatemalensis</name>
    <dbReference type="NCBI Taxonomy" id="2761395"/>
    <lineage>
        <taxon>Eukaryota</taxon>
        <taxon>Fungi</taxon>
        <taxon>Fungi incertae sedis</taxon>
        <taxon>Zoopagomycota</taxon>
        <taxon>Kickxellomycotina</taxon>
        <taxon>Kickxellomycetes</taxon>
        <taxon>Kickxellales</taxon>
        <taxon>Kickxellaceae</taxon>
        <taxon>Coemansia</taxon>
    </lineage>
</organism>
<feature type="repeat" description="WD" evidence="1">
    <location>
        <begin position="191"/>
        <end position="222"/>
    </location>
</feature>
<gene>
    <name evidence="2" type="ORF">H4R20_005218</name>
</gene>
<dbReference type="Gene3D" id="2.130.10.10">
    <property type="entry name" value="YVTN repeat-like/Quinoprotein amine dehydrogenase"/>
    <property type="match status" value="1"/>
</dbReference>
<dbReference type="Pfam" id="PF00400">
    <property type="entry name" value="WD40"/>
    <property type="match status" value="2"/>
</dbReference>
<evidence type="ECO:0000256" key="1">
    <source>
        <dbReference type="PROSITE-ProRule" id="PRU00221"/>
    </source>
</evidence>
<keyword evidence="3" id="KW-1185">Reference proteome</keyword>
<evidence type="ECO:0000313" key="2">
    <source>
        <dbReference type="EMBL" id="KAJ2797342.1"/>
    </source>
</evidence>
<dbReference type="InterPro" id="IPR036322">
    <property type="entry name" value="WD40_repeat_dom_sf"/>
</dbReference>